<feature type="transmembrane region" description="Helical" evidence="1">
    <location>
        <begin position="92"/>
        <end position="115"/>
    </location>
</feature>
<evidence type="ECO:0000259" key="2">
    <source>
        <dbReference type="Pfam" id="PF02698"/>
    </source>
</evidence>
<feature type="transmembrane region" description="Helical" evidence="1">
    <location>
        <begin position="21"/>
        <end position="43"/>
    </location>
</feature>
<evidence type="ECO:0000313" key="3">
    <source>
        <dbReference type="EMBL" id="SUN61870.1"/>
    </source>
</evidence>
<dbReference type="InterPro" id="IPR003848">
    <property type="entry name" value="DUF218"/>
</dbReference>
<protein>
    <submittedName>
        <fullName evidence="3">Membrane protein</fullName>
    </submittedName>
</protein>
<keyword evidence="1" id="KW-0472">Membrane</keyword>
<accession>A0A380KCB7</accession>
<keyword evidence="1" id="KW-0812">Transmembrane</keyword>
<feature type="transmembrane region" description="Helical" evidence="1">
    <location>
        <begin position="127"/>
        <end position="151"/>
    </location>
</feature>
<gene>
    <name evidence="3" type="ORF">NCTC12224_01621</name>
</gene>
<dbReference type="GO" id="GO:0000270">
    <property type="term" value="P:peptidoglycan metabolic process"/>
    <property type="evidence" value="ECO:0007669"/>
    <property type="project" value="TreeGrafter"/>
</dbReference>
<dbReference type="Gene3D" id="3.40.50.620">
    <property type="entry name" value="HUPs"/>
    <property type="match status" value="1"/>
</dbReference>
<keyword evidence="1" id="KW-1133">Transmembrane helix</keyword>
<dbReference type="AlphaFoldDB" id="A0A380KCB7"/>
<reference evidence="3 4" key="1">
    <citation type="submission" date="2018-06" db="EMBL/GenBank/DDBJ databases">
        <authorList>
            <consortium name="Pathogen Informatics"/>
            <person name="Doyle S."/>
        </authorList>
    </citation>
    <scope>NUCLEOTIDE SEQUENCE [LARGE SCALE GENOMIC DNA]</scope>
    <source>
        <strain evidence="3 4">NCTC12224</strain>
    </source>
</reference>
<feature type="transmembrane region" description="Helical" evidence="1">
    <location>
        <begin position="312"/>
        <end position="332"/>
    </location>
</feature>
<keyword evidence="4" id="KW-1185">Reference proteome</keyword>
<dbReference type="PANTHER" id="PTHR30336">
    <property type="entry name" value="INNER MEMBRANE PROTEIN, PROBABLE PERMEASE"/>
    <property type="match status" value="1"/>
</dbReference>
<feature type="domain" description="DUF218" evidence="2">
    <location>
        <begin position="162"/>
        <end position="302"/>
    </location>
</feature>
<dbReference type="EMBL" id="UHFN01000007">
    <property type="protein sequence ID" value="SUN61870.1"/>
    <property type="molecule type" value="Genomic_DNA"/>
</dbReference>
<dbReference type="Pfam" id="PF02698">
    <property type="entry name" value="DUF218"/>
    <property type="match status" value="1"/>
</dbReference>
<feature type="transmembrane region" description="Helical" evidence="1">
    <location>
        <begin position="49"/>
        <end position="80"/>
    </location>
</feature>
<dbReference type="GO" id="GO:0043164">
    <property type="term" value="P:Gram-negative-bacterium-type cell wall biogenesis"/>
    <property type="evidence" value="ECO:0007669"/>
    <property type="project" value="TreeGrafter"/>
</dbReference>
<evidence type="ECO:0000256" key="1">
    <source>
        <dbReference type="SAM" id="Phobius"/>
    </source>
</evidence>
<proteinExistence type="predicted"/>
<dbReference type="Proteomes" id="UP000254924">
    <property type="component" value="Unassembled WGS sequence"/>
</dbReference>
<sequence length="334" mass="37852">MIIFAITLLIFLISYRIERRNLWIGVAFIGLLFGLLALVWSSFSFQDYPILYMIIGFLFLVAFILLSVGPLIFIVVCLYNGSRLLQREGTKLTNFLSFGLGLGILTYLFILPVVIASFRTPTLFYILYVYMGGILTYLFLIIALYTLASFLNVINLGKRKLDYIVVLGAGLMGEEVTPLLASRLNKGIALLKKHPNSQLIVSGGQGADEVVSEAQAMANYAIRQGVPQESIILENRSRNTYENIAFSHELMRENSSFALVTNYYHVFRALLLAKGQSIKCIGYGAKTKFYFSLNAFIREFIGYMVMTKKRHIILISLYTILYISLFILDILIRR</sequence>
<dbReference type="InterPro" id="IPR051599">
    <property type="entry name" value="Cell_Envelope_Assoc"/>
</dbReference>
<dbReference type="PANTHER" id="PTHR30336:SF4">
    <property type="entry name" value="ENVELOPE BIOGENESIS FACTOR ELYC"/>
    <property type="match status" value="1"/>
</dbReference>
<dbReference type="OrthoDB" id="9782395at2"/>
<organism evidence="3 4">
    <name type="scientific">Streptococcus hyointestinalis</name>
    <dbReference type="NCBI Taxonomy" id="1337"/>
    <lineage>
        <taxon>Bacteria</taxon>
        <taxon>Bacillati</taxon>
        <taxon>Bacillota</taxon>
        <taxon>Bacilli</taxon>
        <taxon>Lactobacillales</taxon>
        <taxon>Streptococcaceae</taxon>
        <taxon>Streptococcus</taxon>
    </lineage>
</organism>
<dbReference type="InterPro" id="IPR014729">
    <property type="entry name" value="Rossmann-like_a/b/a_fold"/>
</dbReference>
<dbReference type="CDD" id="cd06259">
    <property type="entry name" value="YdcF-like"/>
    <property type="match status" value="1"/>
</dbReference>
<dbReference type="GO" id="GO:0005886">
    <property type="term" value="C:plasma membrane"/>
    <property type="evidence" value="ECO:0007669"/>
    <property type="project" value="TreeGrafter"/>
</dbReference>
<evidence type="ECO:0000313" key="4">
    <source>
        <dbReference type="Proteomes" id="UP000254924"/>
    </source>
</evidence>
<name>A0A380KCB7_9STRE</name>